<sequence length="201" mass="22651">MNLVRGFVLTKELFGTIESFDAEDAKSKKLSKDLKAMSFEKAQLEFEKRALQFKLDLVVTKEADMRAKYEIELKKRVEEAQKLVEDQTLTAETALATANISLEVVVAEKEKSLAAARQKLKRVRAKRADAEAKAVEVYQGTFVDTPEYQDLTQHLMTVGGKQLVERIMEIHPEWDISFLCQAPIEVPVSEAVPAHLQCADP</sequence>
<evidence type="ECO:0000313" key="2">
    <source>
        <dbReference type="EMBL" id="KAL2474961.1"/>
    </source>
</evidence>
<keyword evidence="3" id="KW-1185">Reference proteome</keyword>
<accession>A0ABD1QFP7</accession>
<protein>
    <recommendedName>
        <fullName evidence="4">Flotillin-like</fullName>
    </recommendedName>
</protein>
<keyword evidence="1" id="KW-0175">Coiled coil</keyword>
<feature type="coiled-coil region" evidence="1">
    <location>
        <begin position="66"/>
        <end position="133"/>
    </location>
</feature>
<dbReference type="EMBL" id="JBFOLK010000011">
    <property type="protein sequence ID" value="KAL2474961.1"/>
    <property type="molecule type" value="Genomic_DNA"/>
</dbReference>
<proteinExistence type="predicted"/>
<dbReference type="AlphaFoldDB" id="A0ABD1QFP7"/>
<comment type="caution">
    <text evidence="2">The sequence shown here is derived from an EMBL/GenBank/DDBJ whole genome shotgun (WGS) entry which is preliminary data.</text>
</comment>
<evidence type="ECO:0000256" key="1">
    <source>
        <dbReference type="SAM" id="Coils"/>
    </source>
</evidence>
<organism evidence="2 3">
    <name type="scientific">Abeliophyllum distichum</name>
    <dbReference type="NCBI Taxonomy" id="126358"/>
    <lineage>
        <taxon>Eukaryota</taxon>
        <taxon>Viridiplantae</taxon>
        <taxon>Streptophyta</taxon>
        <taxon>Embryophyta</taxon>
        <taxon>Tracheophyta</taxon>
        <taxon>Spermatophyta</taxon>
        <taxon>Magnoliopsida</taxon>
        <taxon>eudicotyledons</taxon>
        <taxon>Gunneridae</taxon>
        <taxon>Pentapetalae</taxon>
        <taxon>asterids</taxon>
        <taxon>lamiids</taxon>
        <taxon>Lamiales</taxon>
        <taxon>Oleaceae</taxon>
        <taxon>Forsythieae</taxon>
        <taxon>Abeliophyllum</taxon>
    </lineage>
</organism>
<gene>
    <name evidence="2" type="ORF">Adt_35697</name>
</gene>
<reference evidence="3" key="1">
    <citation type="submission" date="2024-07" db="EMBL/GenBank/DDBJ databases">
        <title>Two chromosome-level genome assemblies of Korean endemic species Abeliophyllum distichum and Forsythia ovata (Oleaceae).</title>
        <authorList>
            <person name="Jang H."/>
        </authorList>
    </citation>
    <scope>NUCLEOTIDE SEQUENCE [LARGE SCALE GENOMIC DNA]</scope>
</reference>
<evidence type="ECO:0008006" key="4">
    <source>
        <dbReference type="Google" id="ProtNLM"/>
    </source>
</evidence>
<dbReference type="Proteomes" id="UP001604336">
    <property type="component" value="Unassembled WGS sequence"/>
</dbReference>
<name>A0ABD1QFP7_9LAMI</name>
<evidence type="ECO:0000313" key="3">
    <source>
        <dbReference type="Proteomes" id="UP001604336"/>
    </source>
</evidence>